<dbReference type="AlphaFoldDB" id="A0A844XXM1"/>
<accession>A0A844XXM1</accession>
<evidence type="ECO:0000313" key="3">
    <source>
        <dbReference type="Proteomes" id="UP000444185"/>
    </source>
</evidence>
<dbReference type="RefSeq" id="WP_160606403.1">
    <property type="nucleotide sequence ID" value="NZ_WTYF01000003.1"/>
</dbReference>
<keyword evidence="3" id="KW-1185">Reference proteome</keyword>
<proteinExistence type="predicted"/>
<name>A0A844XXM1_9SPHN</name>
<comment type="caution">
    <text evidence="2">The sequence shown here is derived from an EMBL/GenBank/DDBJ whole genome shotgun (WGS) entry which is preliminary data.</text>
</comment>
<dbReference type="EMBL" id="WTYF01000003">
    <property type="protein sequence ID" value="MXO50089.1"/>
    <property type="molecule type" value="Genomic_DNA"/>
</dbReference>
<evidence type="ECO:0000313" key="2">
    <source>
        <dbReference type="EMBL" id="MXO50089.1"/>
    </source>
</evidence>
<feature type="transmembrane region" description="Helical" evidence="1">
    <location>
        <begin position="58"/>
        <end position="77"/>
    </location>
</feature>
<keyword evidence="1" id="KW-0472">Membrane</keyword>
<feature type="transmembrane region" description="Helical" evidence="1">
    <location>
        <begin position="33"/>
        <end position="52"/>
    </location>
</feature>
<feature type="transmembrane region" description="Helical" evidence="1">
    <location>
        <begin position="136"/>
        <end position="156"/>
    </location>
</feature>
<protein>
    <submittedName>
        <fullName evidence="2">Uncharacterized protein</fullName>
    </submittedName>
</protein>
<reference evidence="2 3" key="1">
    <citation type="submission" date="2019-12" db="EMBL/GenBank/DDBJ databases">
        <title>Genomic-based taxomic classification of the family Erythrobacteraceae.</title>
        <authorList>
            <person name="Xu L."/>
        </authorList>
    </citation>
    <scope>NUCLEOTIDE SEQUENCE [LARGE SCALE GENOMIC DNA]</scope>
    <source>
        <strain evidence="2 3">DSM 16225</strain>
    </source>
</reference>
<keyword evidence="1" id="KW-1133">Transmembrane helix</keyword>
<gene>
    <name evidence="2" type="ORF">GRI42_02075</name>
</gene>
<organism evidence="2 3">
    <name type="scientific">Qipengyuania gaetbuli</name>
    <dbReference type="NCBI Taxonomy" id="266952"/>
    <lineage>
        <taxon>Bacteria</taxon>
        <taxon>Pseudomonadati</taxon>
        <taxon>Pseudomonadota</taxon>
        <taxon>Alphaproteobacteria</taxon>
        <taxon>Sphingomonadales</taxon>
        <taxon>Erythrobacteraceae</taxon>
        <taxon>Qipengyuania</taxon>
    </lineage>
</organism>
<evidence type="ECO:0000256" key="1">
    <source>
        <dbReference type="SAM" id="Phobius"/>
    </source>
</evidence>
<sequence length="168" mass="18241">MAYEGSRIAEGLDRAAMRVTGRQVHTGKIGPKTTIVATLIFMSLTVMGMYLAVQGAKVGQGIVFSAAMGSLAIKLFNDYKARGTGPLDERERAIYWKSNALGAMVPLVGVAVWSLLLGNFADDGLWYPRQSFEWVALSFFLLGLMTQIGIIVTGWLTPSYAADLDEND</sequence>
<dbReference type="Proteomes" id="UP000444185">
    <property type="component" value="Unassembled WGS sequence"/>
</dbReference>
<feature type="transmembrane region" description="Helical" evidence="1">
    <location>
        <begin position="98"/>
        <end position="116"/>
    </location>
</feature>
<keyword evidence="1" id="KW-0812">Transmembrane</keyword>
<dbReference type="OrthoDB" id="7433152at2"/>